<dbReference type="NCBIfam" id="TIGR03604">
    <property type="entry name" value="TOMM_cyclo_SagD"/>
    <property type="match status" value="1"/>
</dbReference>
<gene>
    <name evidence="2" type="ORF">KSF_030690</name>
</gene>
<dbReference type="RefSeq" id="WP_220203828.1">
    <property type="nucleotide sequence ID" value="NZ_BNJK01000001.1"/>
</dbReference>
<dbReference type="Gene3D" id="3.40.50.720">
    <property type="entry name" value="NAD(P)-binding Rossmann-like Domain"/>
    <property type="match status" value="1"/>
</dbReference>
<reference evidence="2" key="1">
    <citation type="submission" date="2020-10" db="EMBL/GenBank/DDBJ databases">
        <title>Taxonomic study of unclassified bacteria belonging to the class Ktedonobacteria.</title>
        <authorList>
            <person name="Yabe S."/>
            <person name="Wang C.M."/>
            <person name="Zheng Y."/>
            <person name="Sakai Y."/>
            <person name="Cavaletti L."/>
            <person name="Monciardini P."/>
            <person name="Donadio S."/>
        </authorList>
    </citation>
    <scope>NUCLEOTIDE SEQUENCE</scope>
    <source>
        <strain evidence="2">ID150040</strain>
    </source>
</reference>
<name>A0A8J3IPE2_9CHLR</name>
<dbReference type="NCBIfam" id="TIGR03882">
    <property type="entry name" value="cyclo_dehyd_2"/>
    <property type="match status" value="1"/>
</dbReference>
<dbReference type="PANTHER" id="PTHR37809">
    <property type="entry name" value="RIBOSOMAL PROTEIN S12 METHYLTHIOTRANSFERASE ACCESSORY FACTOR YCAO"/>
    <property type="match status" value="1"/>
</dbReference>
<comment type="caution">
    <text evidence="2">The sequence shown here is derived from an EMBL/GenBank/DDBJ whole genome shotgun (WGS) entry which is preliminary data.</text>
</comment>
<keyword evidence="3" id="KW-1185">Reference proteome</keyword>
<evidence type="ECO:0000259" key="1">
    <source>
        <dbReference type="PROSITE" id="PS51664"/>
    </source>
</evidence>
<accession>A0A8J3IPE2</accession>
<evidence type="ECO:0000313" key="2">
    <source>
        <dbReference type="EMBL" id="GHO93021.1"/>
    </source>
</evidence>
<dbReference type="EMBL" id="BNJK01000001">
    <property type="protein sequence ID" value="GHO93021.1"/>
    <property type="molecule type" value="Genomic_DNA"/>
</dbReference>
<dbReference type="NCBIfam" id="TIGR00702">
    <property type="entry name" value="YcaO-type kinase domain"/>
    <property type="match status" value="1"/>
</dbReference>
<dbReference type="Gene3D" id="3.30.160.660">
    <property type="match status" value="1"/>
</dbReference>
<proteinExistence type="predicted"/>
<protein>
    <submittedName>
        <fullName evidence="2">SagD family biosynthesis docking scaffold protein</fullName>
    </submittedName>
</protein>
<dbReference type="Gene3D" id="3.30.1330.230">
    <property type="match status" value="1"/>
</dbReference>
<dbReference type="InterPro" id="IPR003776">
    <property type="entry name" value="YcaO-like_dom"/>
</dbReference>
<dbReference type="Gene3D" id="3.30.40.250">
    <property type="match status" value="1"/>
</dbReference>
<dbReference type="PANTHER" id="PTHR37809:SF1">
    <property type="entry name" value="RIBOSOMAL PROTEIN S12 METHYLTHIOTRANSFERASE ACCESSORY FACTOR YCAO"/>
    <property type="match status" value="1"/>
</dbReference>
<sequence length="675" mass="76118">MVRGAKKGLIGLIGEGLIFQDVQRLTADIYEIVSCSVESTPQQLAACDIIVYCSDIWSPRMLQEINHRCLQARVALLPVYTQFDQGIIGPCVLPQKKGCTHCAELRLLEAALSQAERELLQRYIYQDQEAQDNQGKISQPWLSSFSAGTLAALAIEEVSTYLRRPEHIQTACALLTVSLETLECSRHPFLALASCAECGEMAEDSAEQAVVVLQSRLKVDVHTYRLKQPVASAEQILATYVDPQIGLVPSLTIDNQHLLPLASSQLASATETVHGTGCTVRPEQSKLVAVLEAIERYAGLYPRRKYTVVQASYRQLIQQEKAVLDPTTLGLHTQEQYEQHKEHTCDQIVPYHHDLTCNWVWGYSFQQRSPLLVPEHCAYYGVPVSEENPHFVFDASNGCALGNCLEEAIFHGILEVVERDAFLLMWYAQLGVPRLDLRSVEDATIRVLVEHIEYRSGYTIHAFDITLDHTIPCICVLGVDEQDREGMPKVYVAAGSHLHPEQALLKALREFAMFLAVPRHLDQEQRAEALKLLADASLVQTIDDHPLVYFLPEAFERLDFLYHTPRAHTFQQAFPDFYQYPSERLDLRDDLECLIDFYGKRGTDIIAIDQTAPEHQQCGLHCVKILMPGLLPMTFGQENRRVTGLERLYQVPFTLGYQDHPLIDAEVNPHPHPFS</sequence>
<dbReference type="Proteomes" id="UP000597444">
    <property type="component" value="Unassembled WGS sequence"/>
</dbReference>
<dbReference type="PROSITE" id="PS51664">
    <property type="entry name" value="YCAO"/>
    <property type="match status" value="1"/>
</dbReference>
<dbReference type="Pfam" id="PF02624">
    <property type="entry name" value="YcaO"/>
    <property type="match status" value="1"/>
</dbReference>
<dbReference type="InterPro" id="IPR027624">
    <property type="entry name" value="TOMM_cyclo_SagD"/>
</dbReference>
<dbReference type="InterPro" id="IPR022291">
    <property type="entry name" value="Bacteriocin_synth_cyclodeHase"/>
</dbReference>
<dbReference type="AlphaFoldDB" id="A0A8J3IPE2"/>
<organism evidence="2 3">
    <name type="scientific">Reticulibacter mediterranei</name>
    <dbReference type="NCBI Taxonomy" id="2778369"/>
    <lineage>
        <taxon>Bacteria</taxon>
        <taxon>Bacillati</taxon>
        <taxon>Chloroflexota</taxon>
        <taxon>Ktedonobacteria</taxon>
        <taxon>Ktedonobacterales</taxon>
        <taxon>Reticulibacteraceae</taxon>
        <taxon>Reticulibacter</taxon>
    </lineage>
</organism>
<evidence type="ECO:0000313" key="3">
    <source>
        <dbReference type="Proteomes" id="UP000597444"/>
    </source>
</evidence>
<feature type="domain" description="YcaO" evidence="1">
    <location>
        <begin position="275"/>
        <end position="675"/>
    </location>
</feature>